<dbReference type="Proteomes" id="UP001060085">
    <property type="component" value="Linkage Group LG06"/>
</dbReference>
<proteinExistence type="predicted"/>
<gene>
    <name evidence="1" type="ORF">M9H77_25548</name>
</gene>
<protein>
    <submittedName>
        <fullName evidence="1">Uncharacterized protein</fullName>
    </submittedName>
</protein>
<sequence>MHFGFVNFGEANELRCLFTKCKNKKYLVEYDVKLHLYKHEILPETAHCESSWDYQLNIGESSDKSNVERNTYREDILNAASLDLELDAMYCNYEETPNHEAQRKESARNSQCDLEKKFEIDIRKMNNIEDENEKKEDEDEWESNDEKEEEED</sequence>
<evidence type="ECO:0000313" key="2">
    <source>
        <dbReference type="Proteomes" id="UP001060085"/>
    </source>
</evidence>
<organism evidence="1 2">
    <name type="scientific">Catharanthus roseus</name>
    <name type="common">Madagascar periwinkle</name>
    <name type="synonym">Vinca rosea</name>
    <dbReference type="NCBI Taxonomy" id="4058"/>
    <lineage>
        <taxon>Eukaryota</taxon>
        <taxon>Viridiplantae</taxon>
        <taxon>Streptophyta</taxon>
        <taxon>Embryophyta</taxon>
        <taxon>Tracheophyta</taxon>
        <taxon>Spermatophyta</taxon>
        <taxon>Magnoliopsida</taxon>
        <taxon>eudicotyledons</taxon>
        <taxon>Gunneridae</taxon>
        <taxon>Pentapetalae</taxon>
        <taxon>asterids</taxon>
        <taxon>lamiids</taxon>
        <taxon>Gentianales</taxon>
        <taxon>Apocynaceae</taxon>
        <taxon>Rauvolfioideae</taxon>
        <taxon>Vinceae</taxon>
        <taxon>Catharanthinae</taxon>
        <taxon>Catharanthus</taxon>
    </lineage>
</organism>
<dbReference type="EMBL" id="CM044706">
    <property type="protein sequence ID" value="KAI5656755.1"/>
    <property type="molecule type" value="Genomic_DNA"/>
</dbReference>
<keyword evidence="2" id="KW-1185">Reference proteome</keyword>
<accession>A0ACC0A785</accession>
<comment type="caution">
    <text evidence="1">The sequence shown here is derived from an EMBL/GenBank/DDBJ whole genome shotgun (WGS) entry which is preliminary data.</text>
</comment>
<name>A0ACC0A785_CATRO</name>
<reference evidence="2" key="1">
    <citation type="journal article" date="2023" name="Nat. Plants">
        <title>Single-cell RNA sequencing provides a high-resolution roadmap for understanding the multicellular compartmentation of specialized metabolism.</title>
        <authorList>
            <person name="Sun S."/>
            <person name="Shen X."/>
            <person name="Li Y."/>
            <person name="Li Y."/>
            <person name="Wang S."/>
            <person name="Li R."/>
            <person name="Zhang H."/>
            <person name="Shen G."/>
            <person name="Guo B."/>
            <person name="Wei J."/>
            <person name="Xu J."/>
            <person name="St-Pierre B."/>
            <person name="Chen S."/>
            <person name="Sun C."/>
        </authorList>
    </citation>
    <scope>NUCLEOTIDE SEQUENCE [LARGE SCALE GENOMIC DNA]</scope>
</reference>
<evidence type="ECO:0000313" key="1">
    <source>
        <dbReference type="EMBL" id="KAI5656755.1"/>
    </source>
</evidence>